<dbReference type="Gene3D" id="3.30.70.100">
    <property type="match status" value="1"/>
</dbReference>
<sequence>MNRSEVFYDNLIQYFETNYINLGLTLLFLIVGFLIANFVEQRVRVRLVKKSPNHITATFISQIISFAIKTIVVLIALYLLGLDSFTNKVLAGAGLLTFVIGFALKDIGENFLAGIVLAFKSPFRLDDLIEVNGIIGHVKDISIRETLVKTPDGKDVFLPNSIIIKNPLFNYTLDGFLRYEFVVGIAYENSPIKAFEIIKKTLSKVEGVLKGEKKPSISIDDLATNTINLKVRFWIDTYKSTKRSVHESVRSEVMDQVVTALISEGFSLPASIIELKNYDSSKSLKIDFKKEEIKNSN</sequence>
<dbReference type="InterPro" id="IPR011014">
    <property type="entry name" value="MscS_channel_TM-2"/>
</dbReference>
<dbReference type="RefSeq" id="WP_224453317.1">
    <property type="nucleotide sequence ID" value="NZ_BAAAGG010000005.1"/>
</dbReference>
<keyword evidence="6 7" id="KW-0472">Membrane</keyword>
<dbReference type="Pfam" id="PF00924">
    <property type="entry name" value="MS_channel_2nd"/>
    <property type="match status" value="1"/>
</dbReference>
<dbReference type="InterPro" id="IPR023408">
    <property type="entry name" value="MscS_beta-dom_sf"/>
</dbReference>
<name>A0ABN1K466_9FLAO</name>
<evidence type="ECO:0000256" key="2">
    <source>
        <dbReference type="ARBA" id="ARBA00008017"/>
    </source>
</evidence>
<dbReference type="InterPro" id="IPR010920">
    <property type="entry name" value="LSM_dom_sf"/>
</dbReference>
<dbReference type="InterPro" id="IPR049278">
    <property type="entry name" value="MS_channel_C"/>
</dbReference>
<reference evidence="10 11" key="1">
    <citation type="journal article" date="2019" name="Int. J. Syst. Evol. Microbiol.">
        <title>The Global Catalogue of Microorganisms (GCM) 10K type strain sequencing project: providing services to taxonomists for standard genome sequencing and annotation.</title>
        <authorList>
            <consortium name="The Broad Institute Genomics Platform"/>
            <consortium name="The Broad Institute Genome Sequencing Center for Infectious Disease"/>
            <person name="Wu L."/>
            <person name="Ma J."/>
        </authorList>
    </citation>
    <scope>NUCLEOTIDE SEQUENCE [LARGE SCALE GENOMIC DNA]</scope>
    <source>
        <strain evidence="10 11">JCM 16231</strain>
    </source>
</reference>
<evidence type="ECO:0008006" key="12">
    <source>
        <dbReference type="Google" id="ProtNLM"/>
    </source>
</evidence>
<keyword evidence="5 7" id="KW-1133">Transmembrane helix</keyword>
<dbReference type="InterPro" id="IPR006685">
    <property type="entry name" value="MscS_channel_2nd"/>
</dbReference>
<dbReference type="PANTHER" id="PTHR30221">
    <property type="entry name" value="SMALL-CONDUCTANCE MECHANOSENSITIVE CHANNEL"/>
    <property type="match status" value="1"/>
</dbReference>
<evidence type="ECO:0000259" key="9">
    <source>
        <dbReference type="Pfam" id="PF21082"/>
    </source>
</evidence>
<dbReference type="PANTHER" id="PTHR30221:SF1">
    <property type="entry name" value="SMALL-CONDUCTANCE MECHANOSENSITIVE CHANNEL"/>
    <property type="match status" value="1"/>
</dbReference>
<comment type="subcellular location">
    <subcellularLocation>
        <location evidence="1">Cell membrane</location>
        <topology evidence="1">Multi-pass membrane protein</topology>
    </subcellularLocation>
</comment>
<evidence type="ECO:0000256" key="1">
    <source>
        <dbReference type="ARBA" id="ARBA00004651"/>
    </source>
</evidence>
<gene>
    <name evidence="10" type="ORF">GCM10009433_07710</name>
</gene>
<comment type="caution">
    <text evidence="10">The sequence shown here is derived from an EMBL/GenBank/DDBJ whole genome shotgun (WGS) entry which is preliminary data.</text>
</comment>
<evidence type="ECO:0000256" key="4">
    <source>
        <dbReference type="ARBA" id="ARBA00022692"/>
    </source>
</evidence>
<feature type="domain" description="Mechanosensitive ion channel MscS" evidence="8">
    <location>
        <begin position="109"/>
        <end position="172"/>
    </location>
</feature>
<dbReference type="Proteomes" id="UP001500185">
    <property type="component" value="Unassembled WGS sequence"/>
</dbReference>
<evidence type="ECO:0000259" key="8">
    <source>
        <dbReference type="Pfam" id="PF00924"/>
    </source>
</evidence>
<proteinExistence type="inferred from homology"/>
<dbReference type="Gene3D" id="1.10.287.1260">
    <property type="match status" value="1"/>
</dbReference>
<dbReference type="Gene3D" id="2.30.30.60">
    <property type="match status" value="1"/>
</dbReference>
<evidence type="ECO:0000256" key="3">
    <source>
        <dbReference type="ARBA" id="ARBA00022475"/>
    </source>
</evidence>
<dbReference type="Pfam" id="PF21082">
    <property type="entry name" value="MS_channel_3rd"/>
    <property type="match status" value="1"/>
</dbReference>
<evidence type="ECO:0000256" key="5">
    <source>
        <dbReference type="ARBA" id="ARBA00022989"/>
    </source>
</evidence>
<protein>
    <recommendedName>
        <fullName evidence="12">Mechanosensitive ion channel protein MscS</fullName>
    </recommendedName>
</protein>
<accession>A0ABN1K466</accession>
<keyword evidence="11" id="KW-1185">Reference proteome</keyword>
<dbReference type="SUPFAM" id="SSF82861">
    <property type="entry name" value="Mechanosensitive channel protein MscS (YggB), transmembrane region"/>
    <property type="match status" value="1"/>
</dbReference>
<feature type="domain" description="Mechanosensitive ion channel MscS C-terminal" evidence="9">
    <location>
        <begin position="180"/>
        <end position="265"/>
    </location>
</feature>
<evidence type="ECO:0000256" key="7">
    <source>
        <dbReference type="SAM" id="Phobius"/>
    </source>
</evidence>
<dbReference type="InterPro" id="IPR045275">
    <property type="entry name" value="MscS_archaea/bacteria_type"/>
</dbReference>
<organism evidence="10 11">
    <name type="scientific">Psychroflexus lacisalsi</name>
    <dbReference type="NCBI Taxonomy" id="503928"/>
    <lineage>
        <taxon>Bacteria</taxon>
        <taxon>Pseudomonadati</taxon>
        <taxon>Bacteroidota</taxon>
        <taxon>Flavobacteriia</taxon>
        <taxon>Flavobacteriales</taxon>
        <taxon>Flavobacteriaceae</taxon>
        <taxon>Psychroflexus</taxon>
    </lineage>
</organism>
<evidence type="ECO:0000313" key="11">
    <source>
        <dbReference type="Proteomes" id="UP001500185"/>
    </source>
</evidence>
<evidence type="ECO:0000313" key="10">
    <source>
        <dbReference type="EMBL" id="GAA0754275.1"/>
    </source>
</evidence>
<keyword evidence="3" id="KW-1003">Cell membrane</keyword>
<keyword evidence="4 7" id="KW-0812">Transmembrane</keyword>
<dbReference type="InterPro" id="IPR011066">
    <property type="entry name" value="MscS_channel_C_sf"/>
</dbReference>
<evidence type="ECO:0000256" key="6">
    <source>
        <dbReference type="ARBA" id="ARBA00023136"/>
    </source>
</evidence>
<feature type="transmembrane region" description="Helical" evidence="7">
    <location>
        <begin position="59"/>
        <end position="79"/>
    </location>
</feature>
<comment type="similarity">
    <text evidence="2">Belongs to the MscS (TC 1.A.23) family.</text>
</comment>
<dbReference type="EMBL" id="BAAAGG010000005">
    <property type="protein sequence ID" value="GAA0754275.1"/>
    <property type="molecule type" value="Genomic_DNA"/>
</dbReference>
<feature type="transmembrane region" description="Helical" evidence="7">
    <location>
        <begin position="20"/>
        <end position="39"/>
    </location>
</feature>
<dbReference type="SUPFAM" id="SSF82689">
    <property type="entry name" value="Mechanosensitive channel protein MscS (YggB), C-terminal domain"/>
    <property type="match status" value="1"/>
</dbReference>
<dbReference type="SUPFAM" id="SSF50182">
    <property type="entry name" value="Sm-like ribonucleoproteins"/>
    <property type="match status" value="1"/>
</dbReference>